<sequence length="306" mass="32599">MAHKRSASRYASGTFSTDSACNMQGAISSSANILPSYSTPDINTSLSSELAFVQSTSLPSMSDMTSSTSRSSTSLCSGSTSSLSSFSSSVSANQLQGFQYGPPETHAFQPWKGEKPLDGRDIRSSHNHPVDAAIEDPLPPFLGLRKGLRPQAIVSFLYRSLPHSMWDRLVLVVFFAYVLVLFKALAGYGGSHPNNSTGNTQTPSVLMVNSESISQTQNIAFLNVTQSIPNLPAGHLDESSALRNITIVQGTVTVDVAESLPSDSLQKPLPHAIATVLHPDSNATISIADGDPTDHLSHLNEDIRAV</sequence>
<keyword evidence="1" id="KW-0812">Transmembrane</keyword>
<evidence type="ECO:0000313" key="2">
    <source>
        <dbReference type="EMBL" id="CAL1713152.1"/>
    </source>
</evidence>
<evidence type="ECO:0000313" key="3">
    <source>
        <dbReference type="Proteomes" id="UP001497453"/>
    </source>
</evidence>
<dbReference type="EMBL" id="OZ037950">
    <property type="protein sequence ID" value="CAL1713152.1"/>
    <property type="molecule type" value="Genomic_DNA"/>
</dbReference>
<organism evidence="2 3">
    <name type="scientific">Somion occarium</name>
    <dbReference type="NCBI Taxonomy" id="3059160"/>
    <lineage>
        <taxon>Eukaryota</taxon>
        <taxon>Fungi</taxon>
        <taxon>Dikarya</taxon>
        <taxon>Basidiomycota</taxon>
        <taxon>Agaricomycotina</taxon>
        <taxon>Agaricomycetes</taxon>
        <taxon>Polyporales</taxon>
        <taxon>Cerrenaceae</taxon>
        <taxon>Somion</taxon>
    </lineage>
</organism>
<accession>A0ABP1E0V7</accession>
<keyword evidence="1" id="KW-0472">Membrane</keyword>
<reference evidence="3" key="1">
    <citation type="submission" date="2024-04" db="EMBL/GenBank/DDBJ databases">
        <authorList>
            <person name="Shaw F."/>
            <person name="Minotto A."/>
        </authorList>
    </citation>
    <scope>NUCLEOTIDE SEQUENCE [LARGE SCALE GENOMIC DNA]</scope>
</reference>
<proteinExistence type="predicted"/>
<keyword evidence="3" id="KW-1185">Reference proteome</keyword>
<feature type="transmembrane region" description="Helical" evidence="1">
    <location>
        <begin position="169"/>
        <end position="189"/>
    </location>
</feature>
<evidence type="ECO:0000256" key="1">
    <source>
        <dbReference type="SAM" id="Phobius"/>
    </source>
</evidence>
<dbReference type="Proteomes" id="UP001497453">
    <property type="component" value="Chromosome 7"/>
</dbReference>
<name>A0ABP1E0V7_9APHY</name>
<keyword evidence="1" id="KW-1133">Transmembrane helix</keyword>
<protein>
    <submittedName>
        <fullName evidence="2">Uncharacterized protein</fullName>
    </submittedName>
</protein>
<gene>
    <name evidence="2" type="ORF">GFSPODELE1_LOCUS9172</name>
</gene>